<dbReference type="RefSeq" id="WP_117866993.1">
    <property type="nucleotide sequence ID" value="NZ_QRYT01000001.1"/>
</dbReference>
<accession>A0A412VWC4</accession>
<comment type="caution">
    <text evidence="2">The sequence shown here is derived from an EMBL/GenBank/DDBJ whole genome shotgun (WGS) entry which is preliminary data.</text>
</comment>
<feature type="domain" description="DUF6926" evidence="1">
    <location>
        <begin position="5"/>
        <end position="77"/>
    </location>
</feature>
<dbReference type="InterPro" id="IPR053839">
    <property type="entry name" value="DUF6926"/>
</dbReference>
<evidence type="ECO:0000313" key="2">
    <source>
        <dbReference type="EMBL" id="RGV13941.1"/>
    </source>
</evidence>
<protein>
    <recommendedName>
        <fullName evidence="1">DUF6926 domain-containing protein</fullName>
    </recommendedName>
</protein>
<evidence type="ECO:0000313" key="3">
    <source>
        <dbReference type="Proteomes" id="UP000285379"/>
    </source>
</evidence>
<dbReference type="Proteomes" id="UP000285379">
    <property type="component" value="Unassembled WGS sequence"/>
</dbReference>
<evidence type="ECO:0000259" key="1">
    <source>
        <dbReference type="Pfam" id="PF21977"/>
    </source>
</evidence>
<dbReference type="Pfam" id="PF21977">
    <property type="entry name" value="DUF6926"/>
    <property type="match status" value="1"/>
</dbReference>
<dbReference type="AlphaFoldDB" id="A0A412VWC4"/>
<organism evidence="2 3">
    <name type="scientific">Phocaeicola vulgatus</name>
    <name type="common">Bacteroides vulgatus</name>
    <dbReference type="NCBI Taxonomy" id="821"/>
    <lineage>
        <taxon>Bacteria</taxon>
        <taxon>Pseudomonadati</taxon>
        <taxon>Bacteroidota</taxon>
        <taxon>Bacteroidia</taxon>
        <taxon>Bacteroidales</taxon>
        <taxon>Bacteroidaceae</taxon>
        <taxon>Phocaeicola</taxon>
    </lineage>
</organism>
<proteinExistence type="predicted"/>
<sequence>MDTLIEAIPTWALCYLFNSDASGLTDEEIALIDQWYTENKVMGITTATEQEGECFPYFSHYPAFGLPAEVVDCHVMVR</sequence>
<reference evidence="2 3" key="1">
    <citation type="submission" date="2018-08" db="EMBL/GenBank/DDBJ databases">
        <title>A genome reference for cultivated species of the human gut microbiota.</title>
        <authorList>
            <person name="Zou Y."/>
            <person name="Xue W."/>
            <person name="Luo G."/>
        </authorList>
    </citation>
    <scope>NUCLEOTIDE SEQUENCE [LARGE SCALE GENOMIC DNA]</scope>
    <source>
        <strain evidence="2 3">AF14-8</strain>
    </source>
</reference>
<name>A0A412VWC4_PHOVU</name>
<gene>
    <name evidence="2" type="ORF">DWW27_00855</name>
</gene>
<dbReference type="EMBL" id="QRYT01000001">
    <property type="protein sequence ID" value="RGV13941.1"/>
    <property type="molecule type" value="Genomic_DNA"/>
</dbReference>